<name>A0ABV9RTX0_9PSEU</name>
<organism evidence="2 3">
    <name type="scientific">Actinomycetospora chibensis</name>
    <dbReference type="NCBI Taxonomy" id="663606"/>
    <lineage>
        <taxon>Bacteria</taxon>
        <taxon>Bacillati</taxon>
        <taxon>Actinomycetota</taxon>
        <taxon>Actinomycetes</taxon>
        <taxon>Pseudonocardiales</taxon>
        <taxon>Pseudonocardiaceae</taxon>
        <taxon>Actinomycetospora</taxon>
    </lineage>
</organism>
<sequence>MTASTTPPLTQQLCRWGWGAGLILAGTGHLTFVREEFRSQVPPWVPIDADDVVLLSGAVEISLGLGLLALPKERRRMSALATAFLVAVFPGNIAQYRNQVDGLGLDTDGKRLVRLLIEPALWATALHAGGLLPGVRHR</sequence>
<feature type="transmembrane region" description="Helical" evidence="1">
    <location>
        <begin position="12"/>
        <end position="32"/>
    </location>
</feature>
<gene>
    <name evidence="2" type="ORF">ACFPEL_24820</name>
</gene>
<evidence type="ECO:0000256" key="1">
    <source>
        <dbReference type="SAM" id="Phobius"/>
    </source>
</evidence>
<keyword evidence="3" id="KW-1185">Reference proteome</keyword>
<keyword evidence="1" id="KW-1133">Transmembrane helix</keyword>
<evidence type="ECO:0000313" key="3">
    <source>
        <dbReference type="Proteomes" id="UP001595909"/>
    </source>
</evidence>
<keyword evidence="1" id="KW-0812">Transmembrane</keyword>
<dbReference type="RefSeq" id="WP_274189457.1">
    <property type="nucleotide sequence ID" value="NZ_BAABHN010000050.1"/>
</dbReference>
<dbReference type="EMBL" id="JBHSIM010000050">
    <property type="protein sequence ID" value="MFC4835655.1"/>
    <property type="molecule type" value="Genomic_DNA"/>
</dbReference>
<dbReference type="PANTHER" id="PTHR36974:SF1">
    <property type="entry name" value="DOXX FAMILY MEMBRANE PROTEIN"/>
    <property type="match status" value="1"/>
</dbReference>
<proteinExistence type="predicted"/>
<protein>
    <recommendedName>
        <fullName evidence="4">DoxX family membrane protein</fullName>
    </recommendedName>
</protein>
<feature type="transmembrane region" description="Helical" evidence="1">
    <location>
        <begin position="52"/>
        <end position="70"/>
    </location>
</feature>
<comment type="caution">
    <text evidence="2">The sequence shown here is derived from an EMBL/GenBank/DDBJ whole genome shotgun (WGS) entry which is preliminary data.</text>
</comment>
<keyword evidence="1" id="KW-0472">Membrane</keyword>
<dbReference type="PANTHER" id="PTHR36974">
    <property type="entry name" value="MEMBRANE PROTEIN-RELATED"/>
    <property type="match status" value="1"/>
</dbReference>
<reference evidence="3" key="1">
    <citation type="journal article" date="2019" name="Int. J. Syst. Evol. Microbiol.">
        <title>The Global Catalogue of Microorganisms (GCM) 10K type strain sequencing project: providing services to taxonomists for standard genome sequencing and annotation.</title>
        <authorList>
            <consortium name="The Broad Institute Genomics Platform"/>
            <consortium name="The Broad Institute Genome Sequencing Center for Infectious Disease"/>
            <person name="Wu L."/>
            <person name="Ma J."/>
        </authorList>
    </citation>
    <scope>NUCLEOTIDE SEQUENCE [LARGE SCALE GENOMIC DNA]</scope>
    <source>
        <strain evidence="3">CCUG 50347</strain>
    </source>
</reference>
<dbReference type="Proteomes" id="UP001595909">
    <property type="component" value="Unassembled WGS sequence"/>
</dbReference>
<accession>A0ABV9RTX0</accession>
<evidence type="ECO:0000313" key="2">
    <source>
        <dbReference type="EMBL" id="MFC4835655.1"/>
    </source>
</evidence>
<evidence type="ECO:0008006" key="4">
    <source>
        <dbReference type="Google" id="ProtNLM"/>
    </source>
</evidence>